<gene>
    <name evidence="1" type="ORF">ACFFJP_06805</name>
</gene>
<evidence type="ECO:0000313" key="1">
    <source>
        <dbReference type="EMBL" id="MFC0047994.1"/>
    </source>
</evidence>
<evidence type="ECO:0000313" key="2">
    <source>
        <dbReference type="Proteomes" id="UP001589813"/>
    </source>
</evidence>
<organism evidence="1 2">
    <name type="scientific">Rheinheimera tilapiae</name>
    <dbReference type="NCBI Taxonomy" id="875043"/>
    <lineage>
        <taxon>Bacteria</taxon>
        <taxon>Pseudomonadati</taxon>
        <taxon>Pseudomonadota</taxon>
        <taxon>Gammaproteobacteria</taxon>
        <taxon>Chromatiales</taxon>
        <taxon>Chromatiaceae</taxon>
        <taxon>Rheinheimera</taxon>
    </lineage>
</organism>
<name>A0ABV6BC65_9GAMM</name>
<comment type="caution">
    <text evidence="1">The sequence shown here is derived from an EMBL/GenBank/DDBJ whole genome shotgun (WGS) entry which is preliminary data.</text>
</comment>
<accession>A0ABV6BC65</accession>
<proteinExistence type="predicted"/>
<sequence length="234" mass="26550">MSFYQTLLQATEQDRQYLLGAPIIARCFHGDISRDDYVAFLTQAYHHVKHTVPLLMSVGALLPESKEWLREAVAEYIEEELGHQEWILNDIKRSGYDKEVARHSTPSFATEMMVSYAYDMVRRINPVGFFGMVLVLEGTSTALAENAAETIATKLQLPKSAFSYLTSHGALDQDHIKFYENLMNKIDDPTDQALIVHAAKRFYRLYGDIFRTLTPEHGITKLVTKTDAATEEAV</sequence>
<dbReference type="Pfam" id="PF14518">
    <property type="entry name" value="Haem_oxygenas_2"/>
    <property type="match status" value="1"/>
</dbReference>
<dbReference type="SUPFAM" id="SSF48613">
    <property type="entry name" value="Heme oxygenase-like"/>
    <property type="match status" value="1"/>
</dbReference>
<dbReference type="EMBL" id="JBHLXP010000001">
    <property type="protein sequence ID" value="MFC0047994.1"/>
    <property type="molecule type" value="Genomic_DNA"/>
</dbReference>
<dbReference type="Gene3D" id="1.20.910.10">
    <property type="entry name" value="Heme oxygenase-like"/>
    <property type="match status" value="1"/>
</dbReference>
<dbReference type="Proteomes" id="UP001589813">
    <property type="component" value="Unassembled WGS sequence"/>
</dbReference>
<protein>
    <submittedName>
        <fullName evidence="1">TenA family transcriptional regulator</fullName>
    </submittedName>
</protein>
<dbReference type="InterPro" id="IPR016084">
    <property type="entry name" value="Haem_Oase-like_multi-hlx"/>
</dbReference>
<reference evidence="1 2" key="1">
    <citation type="submission" date="2024-09" db="EMBL/GenBank/DDBJ databases">
        <authorList>
            <person name="Sun Q."/>
            <person name="Mori K."/>
        </authorList>
    </citation>
    <scope>NUCLEOTIDE SEQUENCE [LARGE SCALE GENOMIC DNA]</scope>
    <source>
        <strain evidence="1 2">KCTC 23315</strain>
    </source>
</reference>
<dbReference type="RefSeq" id="WP_377241760.1">
    <property type="nucleotide sequence ID" value="NZ_JBHLXP010000001.1"/>
</dbReference>
<keyword evidence="2" id="KW-1185">Reference proteome</keyword>